<reference evidence="3" key="1">
    <citation type="submission" date="2015-11" db="EMBL/GenBank/DDBJ databases">
        <title>De novo transcriptome assembly of four potential Pierce s Disease insect vectors from Arizona vineyards.</title>
        <authorList>
            <person name="Tassone E.E."/>
        </authorList>
    </citation>
    <scope>NUCLEOTIDE SEQUENCE</scope>
</reference>
<dbReference type="AlphaFoldDB" id="A0A1B6MRI0"/>
<proteinExistence type="predicted"/>
<evidence type="ECO:0000313" key="3">
    <source>
        <dbReference type="EMBL" id="JAT38503.1"/>
    </source>
</evidence>
<protein>
    <submittedName>
        <fullName evidence="3">Uncharacterized protein</fullName>
    </submittedName>
</protein>
<sequence>ALPVNNHHCLLAASGLVLRMVSSVECVSLVISVVAVAGVEGSGFDFHGFYQANTRFTPDNETDHLEAMENLNKNARSMLAALERQTAAEIKKLAIEAITVGQNVLHSAELQFRKYAHPERFTQNMDSTEVKRFMEAHRDTRFCLEKIDSIFEKLPGALM</sequence>
<name>A0A1B6MRI0_9HEMI</name>
<evidence type="ECO:0000256" key="1">
    <source>
        <dbReference type="SAM" id="SignalP"/>
    </source>
</evidence>
<keyword evidence="1" id="KW-0732">Signal</keyword>
<organism evidence="3">
    <name type="scientific">Graphocephala atropunctata</name>
    <dbReference type="NCBI Taxonomy" id="36148"/>
    <lineage>
        <taxon>Eukaryota</taxon>
        <taxon>Metazoa</taxon>
        <taxon>Ecdysozoa</taxon>
        <taxon>Arthropoda</taxon>
        <taxon>Hexapoda</taxon>
        <taxon>Insecta</taxon>
        <taxon>Pterygota</taxon>
        <taxon>Neoptera</taxon>
        <taxon>Paraneoptera</taxon>
        <taxon>Hemiptera</taxon>
        <taxon>Auchenorrhyncha</taxon>
        <taxon>Membracoidea</taxon>
        <taxon>Cicadellidae</taxon>
        <taxon>Cicadellinae</taxon>
        <taxon>Cicadellini</taxon>
        <taxon>Graphocephala</taxon>
    </lineage>
</organism>
<feature type="non-terminal residue" evidence="3">
    <location>
        <position position="1"/>
    </location>
</feature>
<dbReference type="EMBL" id="GEBQ01006295">
    <property type="protein sequence ID" value="JAT33682.1"/>
    <property type="molecule type" value="Transcribed_RNA"/>
</dbReference>
<dbReference type="EMBL" id="GEBQ01001474">
    <property type="protein sequence ID" value="JAT38503.1"/>
    <property type="molecule type" value="Transcribed_RNA"/>
</dbReference>
<accession>A0A1B6MRI0</accession>
<gene>
    <name evidence="2" type="ORF">g.23944</name>
    <name evidence="3" type="ORF">g.23947</name>
</gene>
<feature type="chain" id="PRO_5008588529" evidence="1">
    <location>
        <begin position="27"/>
        <end position="159"/>
    </location>
</feature>
<evidence type="ECO:0000313" key="2">
    <source>
        <dbReference type="EMBL" id="JAT33682.1"/>
    </source>
</evidence>
<feature type="signal peptide" evidence="1">
    <location>
        <begin position="1"/>
        <end position="26"/>
    </location>
</feature>